<sequence>YLPKIVPAASRPTPTRSAWLTATNHISSTGTLLTPLDNLTLDSGTSKLTIFIKCQDRLHIIQMLPNQICCETPRKQCIVDDEVVYIELDDLENLEYCSEYVRHIDGFLLVYSITDKHSLDSLAELLKEILRLKGAEYVPLAVVGNKCDAEYDRQTLRSGQSPQSMERIEALLSLFLKMDATLLSSGEAFTSKPQQSSQ</sequence>
<dbReference type="EMBL" id="CAJVPT010029375">
    <property type="protein sequence ID" value="CAG8690554.1"/>
    <property type="molecule type" value="Genomic_DNA"/>
</dbReference>
<protein>
    <submittedName>
        <fullName evidence="1">9750_t:CDS:1</fullName>
    </submittedName>
</protein>
<comment type="caution">
    <text evidence="1">The sequence shown here is derived from an EMBL/GenBank/DDBJ whole genome shotgun (WGS) entry which is preliminary data.</text>
</comment>
<dbReference type="Proteomes" id="UP000789525">
    <property type="component" value="Unassembled WGS sequence"/>
</dbReference>
<keyword evidence="2" id="KW-1185">Reference proteome</keyword>
<reference evidence="1" key="1">
    <citation type="submission" date="2021-06" db="EMBL/GenBank/DDBJ databases">
        <authorList>
            <person name="Kallberg Y."/>
            <person name="Tangrot J."/>
            <person name="Rosling A."/>
        </authorList>
    </citation>
    <scope>NUCLEOTIDE SEQUENCE</scope>
    <source>
        <strain evidence="1">CL356</strain>
    </source>
</reference>
<proteinExistence type="predicted"/>
<organism evidence="1 2">
    <name type="scientific">Acaulospora colombiana</name>
    <dbReference type="NCBI Taxonomy" id="27376"/>
    <lineage>
        <taxon>Eukaryota</taxon>
        <taxon>Fungi</taxon>
        <taxon>Fungi incertae sedis</taxon>
        <taxon>Mucoromycota</taxon>
        <taxon>Glomeromycotina</taxon>
        <taxon>Glomeromycetes</taxon>
        <taxon>Diversisporales</taxon>
        <taxon>Acaulosporaceae</taxon>
        <taxon>Acaulospora</taxon>
    </lineage>
</organism>
<feature type="non-terminal residue" evidence="1">
    <location>
        <position position="1"/>
    </location>
</feature>
<evidence type="ECO:0000313" key="1">
    <source>
        <dbReference type="EMBL" id="CAG8690554.1"/>
    </source>
</evidence>
<accession>A0ACA9P3E6</accession>
<name>A0ACA9P3E6_9GLOM</name>
<evidence type="ECO:0000313" key="2">
    <source>
        <dbReference type="Proteomes" id="UP000789525"/>
    </source>
</evidence>
<gene>
    <name evidence="1" type="ORF">ACOLOM_LOCUS9808</name>
</gene>